<keyword evidence="3 6" id="KW-0812">Transmembrane</keyword>
<evidence type="ECO:0000256" key="3">
    <source>
        <dbReference type="ARBA" id="ARBA00022692"/>
    </source>
</evidence>
<keyword evidence="4 6" id="KW-1133">Transmembrane helix</keyword>
<dbReference type="KEGG" id="hdh:G5B40_01920"/>
<name>A0A7L5BXI4_9RHOB</name>
<gene>
    <name evidence="8" type="ORF">G5B40_01920</name>
</gene>
<evidence type="ECO:0000256" key="6">
    <source>
        <dbReference type="SAM" id="Phobius"/>
    </source>
</evidence>
<dbReference type="EMBL" id="CP049056">
    <property type="protein sequence ID" value="QIE54309.1"/>
    <property type="molecule type" value="Genomic_DNA"/>
</dbReference>
<feature type="transmembrane region" description="Helical" evidence="6">
    <location>
        <begin position="133"/>
        <end position="149"/>
    </location>
</feature>
<feature type="domain" description="EamA" evidence="7">
    <location>
        <begin position="14"/>
        <end position="149"/>
    </location>
</feature>
<feature type="transmembrane region" description="Helical" evidence="6">
    <location>
        <begin position="189"/>
        <end position="211"/>
    </location>
</feature>
<feature type="transmembrane region" description="Helical" evidence="6">
    <location>
        <begin position="249"/>
        <end position="265"/>
    </location>
</feature>
<feature type="domain" description="EamA" evidence="7">
    <location>
        <begin position="158"/>
        <end position="287"/>
    </location>
</feature>
<dbReference type="RefSeq" id="WP_165094367.1">
    <property type="nucleotide sequence ID" value="NZ_CP049056.1"/>
</dbReference>
<feature type="transmembrane region" description="Helical" evidence="6">
    <location>
        <begin position="80"/>
        <end position="102"/>
    </location>
</feature>
<evidence type="ECO:0000313" key="8">
    <source>
        <dbReference type="EMBL" id="QIE54309.1"/>
    </source>
</evidence>
<feature type="transmembrane region" description="Helical" evidence="6">
    <location>
        <begin position="47"/>
        <end position="68"/>
    </location>
</feature>
<feature type="transmembrane region" description="Helical" evidence="6">
    <location>
        <begin position="155"/>
        <end position="177"/>
    </location>
</feature>
<dbReference type="PANTHER" id="PTHR22911">
    <property type="entry name" value="ACYL-MALONYL CONDENSING ENZYME-RELATED"/>
    <property type="match status" value="1"/>
</dbReference>
<dbReference type="SUPFAM" id="SSF103481">
    <property type="entry name" value="Multidrug resistance efflux transporter EmrE"/>
    <property type="match status" value="2"/>
</dbReference>
<accession>A0A7L5BXI4</accession>
<protein>
    <submittedName>
        <fullName evidence="8">DMT family transporter</fullName>
    </submittedName>
</protein>
<feature type="transmembrane region" description="Helical" evidence="6">
    <location>
        <begin position="271"/>
        <end position="289"/>
    </location>
</feature>
<evidence type="ECO:0000256" key="2">
    <source>
        <dbReference type="ARBA" id="ARBA00009853"/>
    </source>
</evidence>
<keyword evidence="9" id="KW-1185">Reference proteome</keyword>
<dbReference type="Pfam" id="PF00892">
    <property type="entry name" value="EamA"/>
    <property type="match status" value="2"/>
</dbReference>
<evidence type="ECO:0000256" key="4">
    <source>
        <dbReference type="ARBA" id="ARBA00022989"/>
    </source>
</evidence>
<evidence type="ECO:0000256" key="1">
    <source>
        <dbReference type="ARBA" id="ARBA00004141"/>
    </source>
</evidence>
<comment type="similarity">
    <text evidence="2">Belongs to the drug/metabolite transporter (DMT) superfamily. 10 TMS drug/metabolite exporter (DME) (TC 2.A.7.3) family.</text>
</comment>
<evidence type="ECO:0000256" key="5">
    <source>
        <dbReference type="ARBA" id="ARBA00023136"/>
    </source>
</evidence>
<dbReference type="PANTHER" id="PTHR22911:SF6">
    <property type="entry name" value="SOLUTE CARRIER FAMILY 35 MEMBER G1"/>
    <property type="match status" value="1"/>
</dbReference>
<organism evidence="8 9">
    <name type="scientific">Pikeienuella piscinae</name>
    <dbReference type="NCBI Taxonomy" id="2748098"/>
    <lineage>
        <taxon>Bacteria</taxon>
        <taxon>Pseudomonadati</taxon>
        <taxon>Pseudomonadota</taxon>
        <taxon>Alphaproteobacteria</taxon>
        <taxon>Rhodobacterales</taxon>
        <taxon>Paracoccaceae</taxon>
        <taxon>Pikeienuella</taxon>
    </lineage>
</organism>
<evidence type="ECO:0000313" key="9">
    <source>
        <dbReference type="Proteomes" id="UP000503336"/>
    </source>
</evidence>
<dbReference type="AlphaFoldDB" id="A0A7L5BXI4"/>
<feature type="transmembrane region" description="Helical" evidence="6">
    <location>
        <begin position="217"/>
        <end position="237"/>
    </location>
</feature>
<evidence type="ECO:0000259" key="7">
    <source>
        <dbReference type="Pfam" id="PF00892"/>
    </source>
</evidence>
<reference evidence="8 9" key="1">
    <citation type="submission" date="2020-02" db="EMBL/GenBank/DDBJ databases">
        <title>complete genome sequence of Rhodobacteraceae bacterium.</title>
        <authorList>
            <person name="Park J."/>
            <person name="Kim Y.-S."/>
            <person name="Kim K.-H."/>
        </authorList>
    </citation>
    <scope>NUCLEOTIDE SEQUENCE [LARGE SCALE GENOMIC DNA]</scope>
    <source>
        <strain evidence="8 9">RR4-56</strain>
    </source>
</reference>
<feature type="transmembrane region" description="Helical" evidence="6">
    <location>
        <begin position="108"/>
        <end position="126"/>
    </location>
</feature>
<dbReference type="Proteomes" id="UP000503336">
    <property type="component" value="Chromosome"/>
</dbReference>
<proteinExistence type="inferred from homology"/>
<dbReference type="GO" id="GO:0016020">
    <property type="term" value="C:membrane"/>
    <property type="evidence" value="ECO:0007669"/>
    <property type="project" value="UniProtKB-SubCell"/>
</dbReference>
<comment type="subcellular location">
    <subcellularLocation>
        <location evidence="1">Membrane</location>
        <topology evidence="1">Multi-pass membrane protein</topology>
    </subcellularLocation>
</comment>
<dbReference type="InterPro" id="IPR037185">
    <property type="entry name" value="EmrE-like"/>
</dbReference>
<keyword evidence="5 6" id="KW-0472">Membrane</keyword>
<sequence>MILNGYSALPPALRGAMMMTLCRAFIAASTFFAKALGRGVDGAPMHAFEIVLGRYGFAILALAPLMAIRRTRLSGAPWGLYAGRAAFGWVGVSGLFAAAAMIPLADATAIGFLNPVFAMILAIPILGEKVGPIRWAAAATALAGGALLIRPGVEAIAPGALIALIAALAMAVEAMFAKLLARREGVVRMLFCTNLCALSVAFIAAAFVWRAPSLLEVVLMALVGWTMVAAQSLYMTALKFSDASFATPFFYATLLFAALYDALWFKVIPTPLSLAGATLIVAGAVLLAVREGRAGAPSAPAPMAPPSHSG</sequence>
<dbReference type="InterPro" id="IPR000620">
    <property type="entry name" value="EamA_dom"/>
</dbReference>